<keyword evidence="3" id="KW-0378">Hydrolase</keyword>
<keyword evidence="8" id="KW-1133">Transmembrane helix</keyword>
<evidence type="ECO:0000256" key="1">
    <source>
        <dbReference type="ARBA" id="ARBA00012552"/>
    </source>
</evidence>
<organism evidence="11 12">
    <name type="scientific">Serendipita vermifera MAFF 305830</name>
    <dbReference type="NCBI Taxonomy" id="933852"/>
    <lineage>
        <taxon>Eukaryota</taxon>
        <taxon>Fungi</taxon>
        <taxon>Dikarya</taxon>
        <taxon>Basidiomycota</taxon>
        <taxon>Agaricomycotina</taxon>
        <taxon>Agaricomycetes</taxon>
        <taxon>Sebacinales</taxon>
        <taxon>Serendipitaceae</taxon>
        <taxon>Serendipita</taxon>
    </lineage>
</organism>
<evidence type="ECO:0000256" key="2">
    <source>
        <dbReference type="ARBA" id="ARBA00022741"/>
    </source>
</evidence>
<dbReference type="GO" id="GO:0016787">
    <property type="term" value="F:hydrolase activity"/>
    <property type="evidence" value="ECO:0007669"/>
    <property type="project" value="UniProtKB-KW"/>
</dbReference>
<gene>
    <name evidence="11" type="ORF">M408DRAFT_190710</name>
</gene>
<dbReference type="HOGENOM" id="CLU_019374_0_0_1"/>
<evidence type="ECO:0000313" key="11">
    <source>
        <dbReference type="EMBL" id="KIM33012.1"/>
    </source>
</evidence>
<dbReference type="SMART" id="SM00487">
    <property type="entry name" value="DEXDc"/>
    <property type="match status" value="1"/>
</dbReference>
<comment type="catalytic activity">
    <reaction evidence="6">
        <text>ATP + H2O = ADP + phosphate + H(+)</text>
        <dbReference type="Rhea" id="RHEA:13065"/>
        <dbReference type="ChEBI" id="CHEBI:15377"/>
        <dbReference type="ChEBI" id="CHEBI:15378"/>
        <dbReference type="ChEBI" id="CHEBI:30616"/>
        <dbReference type="ChEBI" id="CHEBI:43474"/>
        <dbReference type="ChEBI" id="CHEBI:456216"/>
        <dbReference type="EC" id="3.6.4.13"/>
    </reaction>
</comment>
<dbReference type="InterPro" id="IPR011545">
    <property type="entry name" value="DEAD/DEAH_box_helicase_dom"/>
</dbReference>
<keyword evidence="8" id="KW-0472">Membrane</keyword>
<dbReference type="Gene3D" id="3.40.50.300">
    <property type="entry name" value="P-loop containing nucleotide triphosphate hydrolases"/>
    <property type="match status" value="2"/>
</dbReference>
<evidence type="ECO:0000256" key="7">
    <source>
        <dbReference type="SAM" id="MobiDB-lite"/>
    </source>
</evidence>
<keyword evidence="2" id="KW-0547">Nucleotide-binding</keyword>
<dbReference type="Pfam" id="PF00271">
    <property type="entry name" value="Helicase_C"/>
    <property type="match status" value="1"/>
</dbReference>
<dbReference type="Pfam" id="PF00270">
    <property type="entry name" value="DEAD"/>
    <property type="match status" value="1"/>
</dbReference>
<feature type="domain" description="Helicase C-terminal" evidence="10">
    <location>
        <begin position="425"/>
        <end position="614"/>
    </location>
</feature>
<dbReference type="GO" id="GO:0003724">
    <property type="term" value="F:RNA helicase activity"/>
    <property type="evidence" value="ECO:0007669"/>
    <property type="project" value="UniProtKB-EC"/>
</dbReference>
<keyword evidence="4" id="KW-0347">Helicase</keyword>
<sequence length="625" mass="69518">MPHPFVLVPGGQVSLPLYIFTFMITVSKLQARRTFITVVNLSSRSFRTSASSGHENRVVGTLPDTFESLGVDEFVVRGVKRAFPHINGPTIMQKEFIPAIMSGKDILLQDQTGTGKSLGLLLALLSKPRATRQEAPRYWKDRASRRVEVKEAITSILIVPHNDLALQFAHWVKSMRLTREPNSLVQTLLKDASENYEDQLSRIGKESPHILITTPKALDACWEKGKHLFTLDSVSTIVLEEADLLLRVPSNNTPKEVQKRWRKHPPVVRELLADVFRNRPKNGPVPKPLAVGKNAPLSKPVQLVLASATLRPAVRKFLFLETKWLSQEPGETLTLEGTRSMDPRRDPVRHYGLFVDVSGSIRNLKDEEDQVEDEPVLVDTAPNHETDDEVSDEESMEMDESDIMQSLDTNITPMGETLLWNGNRLASQLMDAVASIFAFEVPQYALLIIPSTVSAKRTVEDLRSLGIKAINLDDYVSKPAEALHHLGAHSSKVKSTSSRVQPDNEVQKHTAEADDGSHFDDPIMLVAIQTAVRGIDLPLISHVFIAGVPESDVEYLHLAGRVGRMGSGPAPKGGVKKVITFLPEPNLNPRTGNRKALELEKRPKKRLEALWNMIGIKPSYYGKAL</sequence>
<evidence type="ECO:0000256" key="6">
    <source>
        <dbReference type="ARBA" id="ARBA00047984"/>
    </source>
</evidence>
<feature type="domain" description="Helicase ATP-binding" evidence="9">
    <location>
        <begin position="97"/>
        <end position="328"/>
    </location>
</feature>
<evidence type="ECO:0000256" key="3">
    <source>
        <dbReference type="ARBA" id="ARBA00022801"/>
    </source>
</evidence>
<reference evidence="11 12" key="1">
    <citation type="submission" date="2014-04" db="EMBL/GenBank/DDBJ databases">
        <authorList>
            <consortium name="DOE Joint Genome Institute"/>
            <person name="Kuo A."/>
            <person name="Zuccaro A."/>
            <person name="Kohler A."/>
            <person name="Nagy L.G."/>
            <person name="Floudas D."/>
            <person name="Copeland A."/>
            <person name="Barry K.W."/>
            <person name="Cichocki N."/>
            <person name="Veneault-Fourrey C."/>
            <person name="LaButti K."/>
            <person name="Lindquist E.A."/>
            <person name="Lipzen A."/>
            <person name="Lundell T."/>
            <person name="Morin E."/>
            <person name="Murat C."/>
            <person name="Sun H."/>
            <person name="Tunlid A."/>
            <person name="Henrissat B."/>
            <person name="Grigoriev I.V."/>
            <person name="Hibbett D.S."/>
            <person name="Martin F."/>
            <person name="Nordberg H.P."/>
            <person name="Cantor M.N."/>
            <person name="Hua S.X."/>
        </authorList>
    </citation>
    <scope>NUCLEOTIDE SEQUENCE [LARGE SCALE GENOMIC DNA]</scope>
    <source>
        <strain evidence="11 12">MAFF 305830</strain>
    </source>
</reference>
<dbReference type="InterPro" id="IPR001650">
    <property type="entry name" value="Helicase_C-like"/>
</dbReference>
<dbReference type="SUPFAM" id="SSF52540">
    <property type="entry name" value="P-loop containing nucleoside triphosphate hydrolases"/>
    <property type="match status" value="2"/>
</dbReference>
<dbReference type="EC" id="3.6.4.13" evidence="1"/>
<dbReference type="Proteomes" id="UP000054097">
    <property type="component" value="Unassembled WGS sequence"/>
</dbReference>
<name>A0A0C2XVV8_SERVB</name>
<feature type="transmembrane region" description="Helical" evidence="8">
    <location>
        <begin position="6"/>
        <end position="26"/>
    </location>
</feature>
<proteinExistence type="predicted"/>
<feature type="compositionally biased region" description="Basic and acidic residues" evidence="7">
    <location>
        <begin position="505"/>
        <end position="515"/>
    </location>
</feature>
<evidence type="ECO:0000256" key="8">
    <source>
        <dbReference type="SAM" id="Phobius"/>
    </source>
</evidence>
<evidence type="ECO:0000256" key="5">
    <source>
        <dbReference type="ARBA" id="ARBA00022840"/>
    </source>
</evidence>
<evidence type="ECO:0000256" key="4">
    <source>
        <dbReference type="ARBA" id="ARBA00022806"/>
    </source>
</evidence>
<dbReference type="PANTHER" id="PTHR47960">
    <property type="entry name" value="DEAD-BOX ATP-DEPENDENT RNA HELICASE 50"/>
    <property type="match status" value="1"/>
</dbReference>
<dbReference type="InterPro" id="IPR027417">
    <property type="entry name" value="P-loop_NTPase"/>
</dbReference>
<dbReference type="STRING" id="933852.A0A0C2XVV8"/>
<protein>
    <recommendedName>
        <fullName evidence="1">RNA helicase</fullName>
        <ecNumber evidence="1">3.6.4.13</ecNumber>
    </recommendedName>
</protein>
<keyword evidence="8" id="KW-0812">Transmembrane</keyword>
<evidence type="ECO:0000259" key="9">
    <source>
        <dbReference type="PROSITE" id="PS51192"/>
    </source>
</evidence>
<dbReference type="AlphaFoldDB" id="A0A0C2XVV8"/>
<reference evidence="12" key="2">
    <citation type="submission" date="2015-01" db="EMBL/GenBank/DDBJ databases">
        <title>Evolutionary Origins and Diversification of the Mycorrhizal Mutualists.</title>
        <authorList>
            <consortium name="DOE Joint Genome Institute"/>
            <consortium name="Mycorrhizal Genomics Consortium"/>
            <person name="Kohler A."/>
            <person name="Kuo A."/>
            <person name="Nagy L.G."/>
            <person name="Floudas D."/>
            <person name="Copeland A."/>
            <person name="Barry K.W."/>
            <person name="Cichocki N."/>
            <person name="Veneault-Fourrey C."/>
            <person name="LaButti K."/>
            <person name="Lindquist E.A."/>
            <person name="Lipzen A."/>
            <person name="Lundell T."/>
            <person name="Morin E."/>
            <person name="Murat C."/>
            <person name="Riley R."/>
            <person name="Ohm R."/>
            <person name="Sun H."/>
            <person name="Tunlid A."/>
            <person name="Henrissat B."/>
            <person name="Grigoriev I.V."/>
            <person name="Hibbett D.S."/>
            <person name="Martin F."/>
        </authorList>
    </citation>
    <scope>NUCLEOTIDE SEQUENCE [LARGE SCALE GENOMIC DNA]</scope>
    <source>
        <strain evidence="12">MAFF 305830</strain>
    </source>
</reference>
<dbReference type="SMART" id="SM00490">
    <property type="entry name" value="HELICc"/>
    <property type="match status" value="1"/>
</dbReference>
<feature type="region of interest" description="Disordered" evidence="7">
    <location>
        <begin position="488"/>
        <end position="515"/>
    </location>
</feature>
<evidence type="ECO:0000313" key="12">
    <source>
        <dbReference type="Proteomes" id="UP000054097"/>
    </source>
</evidence>
<keyword evidence="5" id="KW-0067">ATP-binding</keyword>
<dbReference type="GO" id="GO:0005524">
    <property type="term" value="F:ATP binding"/>
    <property type="evidence" value="ECO:0007669"/>
    <property type="project" value="UniProtKB-KW"/>
</dbReference>
<dbReference type="GO" id="GO:0003676">
    <property type="term" value="F:nucleic acid binding"/>
    <property type="evidence" value="ECO:0007669"/>
    <property type="project" value="InterPro"/>
</dbReference>
<dbReference type="PROSITE" id="PS51192">
    <property type="entry name" value="HELICASE_ATP_BIND_1"/>
    <property type="match status" value="1"/>
</dbReference>
<evidence type="ECO:0000259" key="10">
    <source>
        <dbReference type="PROSITE" id="PS51194"/>
    </source>
</evidence>
<dbReference type="OrthoDB" id="10256233at2759"/>
<accession>A0A0C2XVV8</accession>
<dbReference type="EMBL" id="KN824279">
    <property type="protein sequence ID" value="KIM33012.1"/>
    <property type="molecule type" value="Genomic_DNA"/>
</dbReference>
<dbReference type="PROSITE" id="PS51194">
    <property type="entry name" value="HELICASE_CTER"/>
    <property type="match status" value="1"/>
</dbReference>
<keyword evidence="12" id="KW-1185">Reference proteome</keyword>
<dbReference type="InterPro" id="IPR014001">
    <property type="entry name" value="Helicase_ATP-bd"/>
</dbReference>